<dbReference type="EMBL" id="DF820455">
    <property type="protein sequence ID" value="GAK50115.1"/>
    <property type="molecule type" value="Genomic_DNA"/>
</dbReference>
<proteinExistence type="inferred from homology"/>
<dbReference type="SUPFAM" id="SSF54913">
    <property type="entry name" value="GlnB-like"/>
    <property type="match status" value="1"/>
</dbReference>
<dbReference type="Pfam" id="PF02641">
    <property type="entry name" value="DUF190"/>
    <property type="match status" value="1"/>
</dbReference>
<keyword evidence="3" id="KW-1185">Reference proteome</keyword>
<accession>A0A0S6VXH2</accession>
<name>A0A0S6VXH2_9BACT</name>
<evidence type="ECO:0000313" key="2">
    <source>
        <dbReference type="EMBL" id="GAK50115.1"/>
    </source>
</evidence>
<evidence type="ECO:0000313" key="3">
    <source>
        <dbReference type="Proteomes" id="UP000030700"/>
    </source>
</evidence>
<evidence type="ECO:0000256" key="1">
    <source>
        <dbReference type="ARBA" id="ARBA00010554"/>
    </source>
</evidence>
<dbReference type="PANTHER" id="PTHR35983">
    <property type="entry name" value="UPF0166 PROTEIN TM_0021"/>
    <property type="match status" value="1"/>
</dbReference>
<dbReference type="STRING" id="1499966.U14_01341"/>
<protein>
    <submittedName>
        <fullName evidence="2">Uncharacterized protein</fullName>
    </submittedName>
</protein>
<dbReference type="HOGENOM" id="CLU_146749_0_1_0"/>
<dbReference type="InterPro" id="IPR015867">
    <property type="entry name" value="N-reg_PII/ATP_PRibTrfase_C"/>
</dbReference>
<dbReference type="AlphaFoldDB" id="A0A0S6VXH2"/>
<dbReference type="Gene3D" id="3.30.70.120">
    <property type="match status" value="1"/>
</dbReference>
<sequence>MEITGEARLLRIFIGESDKIKHTALYEVIVREARSMGLAGATVWRGMLAFGPTSRIRSAKILDLSSDLPIIIEIADILPRIDQFLPKLHELFEDAKCGGLITLEDVKVIRYVHEKHA</sequence>
<organism evidence="2">
    <name type="scientific">Candidatus Moduliflexus flocculans</name>
    <dbReference type="NCBI Taxonomy" id="1499966"/>
    <lineage>
        <taxon>Bacteria</taxon>
        <taxon>Candidatus Moduliflexota</taxon>
        <taxon>Candidatus Moduliflexia</taxon>
        <taxon>Candidatus Moduliflexales</taxon>
        <taxon>Candidatus Moduliflexaceae</taxon>
    </lineage>
</organism>
<dbReference type="Proteomes" id="UP000030700">
    <property type="component" value="Unassembled WGS sequence"/>
</dbReference>
<reference evidence="2" key="1">
    <citation type="journal article" date="2015" name="PeerJ">
        <title>First genomic representation of candidate bacterial phylum KSB3 points to enhanced environmental sensing as a trigger of wastewater bulking.</title>
        <authorList>
            <person name="Sekiguchi Y."/>
            <person name="Ohashi A."/>
            <person name="Parks D.H."/>
            <person name="Yamauchi T."/>
            <person name="Tyson G.W."/>
            <person name="Hugenholtz P."/>
        </authorList>
    </citation>
    <scope>NUCLEOTIDE SEQUENCE [LARGE SCALE GENOMIC DNA]</scope>
</reference>
<dbReference type="PANTHER" id="PTHR35983:SF1">
    <property type="entry name" value="UPF0166 PROTEIN TM_0021"/>
    <property type="match status" value="1"/>
</dbReference>
<comment type="similarity">
    <text evidence="1">Belongs to the UPF0166 family.</text>
</comment>
<gene>
    <name evidence="2" type="ORF">U14_01341</name>
</gene>
<dbReference type="InterPro" id="IPR003793">
    <property type="entry name" value="UPF0166"/>
</dbReference>
<dbReference type="InterPro" id="IPR011322">
    <property type="entry name" value="N-reg_PII-like_a/b"/>
</dbReference>